<dbReference type="SUPFAM" id="SSF52540">
    <property type="entry name" value="P-loop containing nucleoside triphosphate hydrolases"/>
    <property type="match status" value="1"/>
</dbReference>
<dbReference type="Proteomes" id="UP000219994">
    <property type="component" value="Unassembled WGS sequence"/>
</dbReference>
<dbReference type="EMBL" id="NAEP01000036">
    <property type="protein sequence ID" value="PDQ35287.1"/>
    <property type="molecule type" value="Genomic_DNA"/>
</dbReference>
<dbReference type="Gene3D" id="3.40.50.300">
    <property type="entry name" value="P-loop containing nucleotide triphosphate hydrolases"/>
    <property type="match status" value="1"/>
</dbReference>
<name>A0A2A6FRH7_9MICO</name>
<accession>A0A2A6FRH7</accession>
<dbReference type="AlphaFoldDB" id="A0A2A6FRH7"/>
<proteinExistence type="predicted"/>
<protein>
    <submittedName>
        <fullName evidence="1">Uncharacterized protein</fullName>
    </submittedName>
</protein>
<reference evidence="2" key="1">
    <citation type="submission" date="2017-03" db="EMBL/GenBank/DDBJ databases">
        <authorList>
            <person name="Lund M.B."/>
        </authorList>
    </citation>
    <scope>NUCLEOTIDE SEQUENCE [LARGE SCALE GENOMIC DNA]</scope>
</reference>
<sequence length="110" mass="12473">MRGSLQLVFSDIAQRDGRIMRQGNQNEEVAIVCYVTERSFDSYMWQTVERKAASFAQLLRGKINAREIEEIDTSVLSAAEAKAIASGNPLLLEHPVILNEVNRLRRLQRA</sequence>
<dbReference type="InterPro" id="IPR027417">
    <property type="entry name" value="P-loop_NTPase"/>
</dbReference>
<comment type="caution">
    <text evidence="1">The sequence shown here is derived from an EMBL/GenBank/DDBJ whole genome shotgun (WGS) entry which is preliminary data.</text>
</comment>
<organism evidence="1 2">
    <name type="scientific">Candidatus Lumbricidiphila eiseniae</name>
    <dbReference type="NCBI Taxonomy" id="1969409"/>
    <lineage>
        <taxon>Bacteria</taxon>
        <taxon>Bacillati</taxon>
        <taxon>Actinomycetota</taxon>
        <taxon>Actinomycetes</taxon>
        <taxon>Micrococcales</taxon>
        <taxon>Microbacteriaceae</taxon>
        <taxon>Candidatus Lumbricidiphila</taxon>
    </lineage>
</organism>
<gene>
    <name evidence="1" type="ORF">B5766_06705</name>
</gene>
<evidence type="ECO:0000313" key="2">
    <source>
        <dbReference type="Proteomes" id="UP000219994"/>
    </source>
</evidence>
<evidence type="ECO:0000313" key="1">
    <source>
        <dbReference type="EMBL" id="PDQ35287.1"/>
    </source>
</evidence>